<dbReference type="GO" id="GO:1902936">
    <property type="term" value="F:phosphatidylinositol bisphosphate binding"/>
    <property type="evidence" value="ECO:0007669"/>
    <property type="project" value="TreeGrafter"/>
</dbReference>
<organism evidence="2 4">
    <name type="scientific">Spodoptera exigua</name>
    <name type="common">Beet armyworm</name>
    <name type="synonym">Noctua fulgens</name>
    <dbReference type="NCBI Taxonomy" id="7107"/>
    <lineage>
        <taxon>Eukaryota</taxon>
        <taxon>Metazoa</taxon>
        <taxon>Ecdysozoa</taxon>
        <taxon>Arthropoda</taxon>
        <taxon>Hexapoda</taxon>
        <taxon>Insecta</taxon>
        <taxon>Pterygota</taxon>
        <taxon>Neoptera</taxon>
        <taxon>Endopterygota</taxon>
        <taxon>Lepidoptera</taxon>
        <taxon>Glossata</taxon>
        <taxon>Ditrysia</taxon>
        <taxon>Noctuoidea</taxon>
        <taxon>Noctuidae</taxon>
        <taxon>Amphipyrinae</taxon>
        <taxon>Spodoptera</taxon>
    </lineage>
</organism>
<evidence type="ECO:0000313" key="2">
    <source>
        <dbReference type="EMBL" id="KAF9412883.1"/>
    </source>
</evidence>
<name>A0A835GEI2_SPOEX</name>
<dbReference type="AlphaFoldDB" id="A0A835GEI2"/>
<evidence type="ECO:0000313" key="4">
    <source>
        <dbReference type="Proteomes" id="UP000648187"/>
    </source>
</evidence>
<feature type="domain" description="CRAL-TRIO" evidence="1">
    <location>
        <begin position="84"/>
        <end position="255"/>
    </location>
</feature>
<protein>
    <recommendedName>
        <fullName evidence="1">CRAL-TRIO domain-containing protein</fullName>
    </recommendedName>
</protein>
<sequence length="295" mass="34140">MSVITCASVEKEYEKLNNVKRDEIQNLMAWLKGVAHLPHEFITELDVILAYHSCALDADLTKRVIDVNYTLKTLFPFYQNRNVDASLDMALQTWLIYPLPTLTKKGFKSIYCELLDADPKKFVYADVIKAFLMIMDLWQYEEGTVPGVALIVNLDRVSLGHISRVNLTVAQQFFFFLQEAMFVSLKEFHFINAPTFVDKLLSMVKPFMKDELLDILKVHQADANSLEEFIAIEDLVKDNKSVLKDEMFNKLKANHKFFEDEAKKRVDESKRRDGPKTLSSFFPGMEESFKKLEID</sequence>
<proteinExistence type="predicted"/>
<dbReference type="Proteomes" id="UP000648187">
    <property type="component" value="Unassembled WGS sequence"/>
</dbReference>
<reference evidence="3" key="2">
    <citation type="journal article" date="2021" name="G3 (Bethesda)">
        <title>Genome and transcriptome analysis of the beet armyworm Spodoptera exigua reveals targets for pest control. .</title>
        <authorList>
            <person name="Simon S."/>
            <person name="Breeschoten T."/>
            <person name="Jansen H.J."/>
            <person name="Dirks R.P."/>
            <person name="Schranz M.E."/>
            <person name="Ros V.I.D."/>
        </authorList>
    </citation>
    <scope>NUCLEOTIDE SEQUENCE</scope>
    <source>
        <strain evidence="3">TB_SE_WUR_2020</strain>
    </source>
</reference>
<reference evidence="2" key="1">
    <citation type="submission" date="2020-08" db="EMBL/GenBank/DDBJ databases">
        <title>Spodoptera exigua strain:BAW_Kor-Di-RS1 Genome sequencing and assembly.</title>
        <authorList>
            <person name="Kim J."/>
            <person name="Nam H.Y."/>
            <person name="Kwon M."/>
            <person name="Choi J.H."/>
            <person name="Cho S.R."/>
            <person name="Kim G.-H."/>
        </authorList>
    </citation>
    <scope>NUCLEOTIDE SEQUENCE</scope>
    <source>
        <strain evidence="2">BAW_Kor-Di-RS1</strain>
        <tissue evidence="2">Whole-body</tissue>
    </source>
</reference>
<dbReference type="OrthoDB" id="6432525at2759"/>
<comment type="caution">
    <text evidence="2">The sequence shown here is derived from an EMBL/GenBank/DDBJ whole genome shotgun (WGS) entry which is preliminary data.</text>
</comment>
<dbReference type="PROSITE" id="PS50191">
    <property type="entry name" value="CRAL_TRIO"/>
    <property type="match status" value="1"/>
</dbReference>
<dbReference type="EMBL" id="JACKWZ010000175">
    <property type="protein sequence ID" value="KAF9412883.1"/>
    <property type="molecule type" value="Genomic_DNA"/>
</dbReference>
<dbReference type="Pfam" id="PF00650">
    <property type="entry name" value="CRAL_TRIO"/>
    <property type="match status" value="1"/>
</dbReference>
<dbReference type="GO" id="GO:0016020">
    <property type="term" value="C:membrane"/>
    <property type="evidence" value="ECO:0007669"/>
    <property type="project" value="TreeGrafter"/>
</dbReference>
<dbReference type="PANTHER" id="PTHR10174">
    <property type="entry name" value="ALPHA-TOCOPHEROL TRANSFER PROTEIN-RELATED"/>
    <property type="match status" value="1"/>
</dbReference>
<gene>
    <name evidence="3" type="ORF">HF086_015088</name>
    <name evidence="2" type="ORF">HW555_008729</name>
</gene>
<dbReference type="SUPFAM" id="SSF52087">
    <property type="entry name" value="CRAL/TRIO domain"/>
    <property type="match status" value="1"/>
</dbReference>
<evidence type="ECO:0000259" key="1">
    <source>
        <dbReference type="PROSITE" id="PS50191"/>
    </source>
</evidence>
<keyword evidence="4" id="KW-1185">Reference proteome</keyword>
<dbReference type="Gene3D" id="3.40.525.10">
    <property type="entry name" value="CRAL-TRIO lipid binding domain"/>
    <property type="match status" value="1"/>
</dbReference>
<dbReference type="InterPro" id="IPR036865">
    <property type="entry name" value="CRAL-TRIO_dom_sf"/>
</dbReference>
<dbReference type="Proteomes" id="UP000814243">
    <property type="component" value="Unassembled WGS sequence"/>
</dbReference>
<dbReference type="EMBL" id="JACEFF010000259">
    <property type="protein sequence ID" value="KAH9640992.1"/>
    <property type="molecule type" value="Genomic_DNA"/>
</dbReference>
<accession>A0A835GEI2</accession>
<dbReference type="InterPro" id="IPR001251">
    <property type="entry name" value="CRAL-TRIO_dom"/>
</dbReference>
<evidence type="ECO:0000313" key="3">
    <source>
        <dbReference type="EMBL" id="KAH9640992.1"/>
    </source>
</evidence>
<dbReference type="CDD" id="cd00170">
    <property type="entry name" value="SEC14"/>
    <property type="match status" value="1"/>
</dbReference>
<dbReference type="PANTHER" id="PTHR10174:SF213">
    <property type="entry name" value="CRAL-TRIO DOMAIN-CONTAINING PROTEIN"/>
    <property type="match status" value="1"/>
</dbReference>